<evidence type="ECO:0000256" key="3">
    <source>
        <dbReference type="ARBA" id="ARBA00015991"/>
    </source>
</evidence>
<feature type="domain" description="Acylphosphatase-like" evidence="7">
    <location>
        <begin position="9"/>
        <end position="96"/>
    </location>
</feature>
<organism evidence="8 9">
    <name type="scientific">Acinetobacter bereziniae</name>
    <name type="common">Acinetobacter genomosp. 10</name>
    <dbReference type="NCBI Taxonomy" id="106648"/>
    <lineage>
        <taxon>Bacteria</taxon>
        <taxon>Pseudomonadati</taxon>
        <taxon>Pseudomonadota</taxon>
        <taxon>Gammaproteobacteria</taxon>
        <taxon>Moraxellales</taxon>
        <taxon>Moraxellaceae</taxon>
        <taxon>Acinetobacter</taxon>
    </lineage>
</organism>
<feature type="active site" evidence="5">
    <location>
        <position position="24"/>
    </location>
</feature>
<evidence type="ECO:0000256" key="4">
    <source>
        <dbReference type="ARBA" id="ARBA00047645"/>
    </source>
</evidence>
<dbReference type="PANTHER" id="PTHR47268:SF4">
    <property type="entry name" value="ACYLPHOSPHATASE"/>
    <property type="match status" value="1"/>
</dbReference>
<dbReference type="PANTHER" id="PTHR47268">
    <property type="entry name" value="ACYLPHOSPHATASE"/>
    <property type="match status" value="1"/>
</dbReference>
<comment type="caution">
    <text evidence="8">The sequence shown here is derived from an EMBL/GenBank/DDBJ whole genome shotgun (WGS) entry which is preliminary data.</text>
</comment>
<dbReference type="Gene3D" id="3.30.70.100">
    <property type="match status" value="1"/>
</dbReference>
<reference evidence="9" key="1">
    <citation type="journal article" date="2020" name="MBio">
        <title>Horizontal gene transfer to a defensive symbiont with a reduced genome amongst a multipartite beetle microbiome.</title>
        <authorList>
            <person name="Waterworth S.C."/>
            <person name="Florez L.V."/>
            <person name="Rees E.R."/>
            <person name="Hertweck C."/>
            <person name="Kaltenpoth M."/>
            <person name="Kwan J.C."/>
        </authorList>
    </citation>
    <scope>NUCLEOTIDE SEQUENCE [LARGE SCALE GENOMIC DNA]</scope>
</reference>
<evidence type="ECO:0000256" key="1">
    <source>
        <dbReference type="ARBA" id="ARBA00005614"/>
    </source>
</evidence>
<dbReference type="SUPFAM" id="SSF54975">
    <property type="entry name" value="Acylphosphatase/BLUF domain-like"/>
    <property type="match status" value="1"/>
</dbReference>
<dbReference type="GO" id="GO:0003998">
    <property type="term" value="F:acylphosphatase activity"/>
    <property type="evidence" value="ECO:0007669"/>
    <property type="project" value="UniProtKB-EC"/>
</dbReference>
<dbReference type="EC" id="3.6.1.7" evidence="2 5"/>
<proteinExistence type="inferred from homology"/>
<accession>A0A833PFJ1</accession>
<evidence type="ECO:0000256" key="6">
    <source>
        <dbReference type="RuleBase" id="RU004168"/>
    </source>
</evidence>
<dbReference type="Proteomes" id="UP000490535">
    <property type="component" value="Unassembled WGS sequence"/>
</dbReference>
<comment type="similarity">
    <text evidence="1 6">Belongs to the acylphosphatase family.</text>
</comment>
<protein>
    <recommendedName>
        <fullName evidence="3 5">acylphosphatase</fullName>
        <ecNumber evidence="2 5">3.6.1.7</ecNumber>
    </recommendedName>
</protein>
<feature type="active site" evidence="5">
    <location>
        <position position="42"/>
    </location>
</feature>
<dbReference type="Pfam" id="PF00708">
    <property type="entry name" value="Acylphosphatase"/>
    <property type="match status" value="1"/>
</dbReference>
<evidence type="ECO:0000256" key="2">
    <source>
        <dbReference type="ARBA" id="ARBA00012150"/>
    </source>
</evidence>
<dbReference type="InterPro" id="IPR017968">
    <property type="entry name" value="Acylphosphatase_CS"/>
</dbReference>
<name>A0A833PFJ1_ACIBZ</name>
<evidence type="ECO:0000256" key="5">
    <source>
        <dbReference type="PROSITE-ProRule" id="PRU00520"/>
    </source>
</evidence>
<dbReference type="InterPro" id="IPR036046">
    <property type="entry name" value="Acylphosphatase-like_dom_sf"/>
</dbReference>
<sequence>MSGVKPMCAVKLLIRGKVQGVGYRRWFEKEAIQLELKGYVKNLATGEVEAVVVGDEQAILSLIRHCYVGPLRAEVTSIEQYKINHDLDFTQFEMIR</sequence>
<evidence type="ECO:0000313" key="9">
    <source>
        <dbReference type="Proteomes" id="UP000490535"/>
    </source>
</evidence>
<dbReference type="PROSITE" id="PS00151">
    <property type="entry name" value="ACYLPHOSPHATASE_2"/>
    <property type="match status" value="1"/>
</dbReference>
<comment type="catalytic activity">
    <reaction evidence="4 5">
        <text>an acyl phosphate + H2O = a carboxylate + phosphate + H(+)</text>
        <dbReference type="Rhea" id="RHEA:14965"/>
        <dbReference type="ChEBI" id="CHEBI:15377"/>
        <dbReference type="ChEBI" id="CHEBI:15378"/>
        <dbReference type="ChEBI" id="CHEBI:29067"/>
        <dbReference type="ChEBI" id="CHEBI:43474"/>
        <dbReference type="ChEBI" id="CHEBI:59918"/>
        <dbReference type="EC" id="3.6.1.7"/>
    </reaction>
</comment>
<dbReference type="InterPro" id="IPR020456">
    <property type="entry name" value="Acylphosphatase"/>
</dbReference>
<gene>
    <name evidence="8" type="primary">acyP</name>
    <name evidence="8" type="ORF">GAK29_02091</name>
</gene>
<keyword evidence="5" id="KW-0378">Hydrolase</keyword>
<dbReference type="PROSITE" id="PS51160">
    <property type="entry name" value="ACYLPHOSPHATASE_3"/>
    <property type="match status" value="1"/>
</dbReference>
<evidence type="ECO:0000313" key="8">
    <source>
        <dbReference type="EMBL" id="KAF1025143.1"/>
    </source>
</evidence>
<dbReference type="AlphaFoldDB" id="A0A833PFJ1"/>
<dbReference type="EMBL" id="WNDP01000045">
    <property type="protein sequence ID" value="KAF1025143.1"/>
    <property type="molecule type" value="Genomic_DNA"/>
</dbReference>
<dbReference type="InterPro" id="IPR001792">
    <property type="entry name" value="Acylphosphatase-like_dom"/>
</dbReference>
<evidence type="ECO:0000259" key="7">
    <source>
        <dbReference type="PROSITE" id="PS51160"/>
    </source>
</evidence>